<evidence type="ECO:0000256" key="1">
    <source>
        <dbReference type="SAM" id="SignalP"/>
    </source>
</evidence>
<dbReference type="EMBL" id="BNAJ01000011">
    <property type="protein sequence ID" value="GHF56201.1"/>
    <property type="molecule type" value="Genomic_DNA"/>
</dbReference>
<dbReference type="RefSeq" id="WP_184114318.1">
    <property type="nucleotide sequence ID" value="NZ_BNAJ01000011.1"/>
</dbReference>
<dbReference type="InterPro" id="IPR035940">
    <property type="entry name" value="CAP_sf"/>
</dbReference>
<feature type="signal peptide" evidence="1">
    <location>
        <begin position="1"/>
        <end position="20"/>
    </location>
</feature>
<gene>
    <name evidence="3" type="ORF">GCM10017781_35640</name>
    <name evidence="4" type="ORF">HNQ07_003626</name>
</gene>
<dbReference type="InterPro" id="IPR014044">
    <property type="entry name" value="CAP_dom"/>
</dbReference>
<sequence length="175" mass="18634">MRRSLSALFLLLLSACSSTPAVPGLSAGHVTAGTPSTAFAQRVFDLTNAARAQARTCGTTPYAATTPLTYNAELELSAQAHANDMAVNNYFSHTSQDGRTFDQRVTASGYTWSVVAENIAAGQVTPEEVVQAWLDSEGHCADMMAPDLREIGVGYTPASSGKYGTYWVQDFGTQK</sequence>
<evidence type="ECO:0000313" key="4">
    <source>
        <dbReference type="EMBL" id="MBB5378125.1"/>
    </source>
</evidence>
<evidence type="ECO:0000313" key="3">
    <source>
        <dbReference type="EMBL" id="GHF56201.1"/>
    </source>
</evidence>
<feature type="domain" description="SCP" evidence="2">
    <location>
        <begin position="45"/>
        <end position="171"/>
    </location>
</feature>
<name>A0A7W8NRQ4_9DEIO</name>
<dbReference type="SUPFAM" id="SSF55797">
    <property type="entry name" value="PR-1-like"/>
    <property type="match status" value="1"/>
</dbReference>
<comment type="caution">
    <text evidence="4">The sequence shown here is derived from an EMBL/GenBank/DDBJ whole genome shotgun (WGS) entry which is preliminary data.</text>
</comment>
<evidence type="ECO:0000313" key="5">
    <source>
        <dbReference type="Proteomes" id="UP000539473"/>
    </source>
</evidence>
<reference evidence="3" key="1">
    <citation type="journal article" date="2014" name="Int. J. Syst. Evol. Microbiol.">
        <title>Complete genome of a new Firmicutes species belonging to the dominant human colonic microbiota ('Ruminococcus bicirculans') reveals two chromosomes and a selective capacity to utilize plant glucans.</title>
        <authorList>
            <consortium name="NISC Comparative Sequencing Program"/>
            <person name="Wegmann U."/>
            <person name="Louis P."/>
            <person name="Goesmann A."/>
            <person name="Henrissat B."/>
            <person name="Duncan S.H."/>
            <person name="Flint H.J."/>
        </authorList>
    </citation>
    <scope>NUCLEOTIDE SEQUENCE</scope>
    <source>
        <strain evidence="3">CGMCC 1.18437</strain>
    </source>
</reference>
<reference evidence="3" key="4">
    <citation type="submission" date="2024-05" db="EMBL/GenBank/DDBJ databases">
        <authorList>
            <person name="Sun Q."/>
            <person name="Zhou Y."/>
        </authorList>
    </citation>
    <scope>NUCLEOTIDE SEQUENCE</scope>
    <source>
        <strain evidence="3">CGMCC 1.18437</strain>
    </source>
</reference>
<feature type="chain" id="PRO_5030674020" evidence="1">
    <location>
        <begin position="21"/>
        <end position="175"/>
    </location>
</feature>
<dbReference type="EMBL" id="JACHFK010000011">
    <property type="protein sequence ID" value="MBB5378125.1"/>
    <property type="molecule type" value="Genomic_DNA"/>
</dbReference>
<dbReference type="PANTHER" id="PTHR31157">
    <property type="entry name" value="SCP DOMAIN-CONTAINING PROTEIN"/>
    <property type="match status" value="1"/>
</dbReference>
<dbReference type="PANTHER" id="PTHR31157:SF1">
    <property type="entry name" value="SCP DOMAIN-CONTAINING PROTEIN"/>
    <property type="match status" value="1"/>
</dbReference>
<dbReference type="AlphaFoldDB" id="A0A7W8NRQ4"/>
<keyword evidence="6" id="KW-1185">Reference proteome</keyword>
<dbReference type="Proteomes" id="UP000539473">
    <property type="component" value="Unassembled WGS sequence"/>
</dbReference>
<keyword evidence="1" id="KW-0732">Signal</keyword>
<protein>
    <submittedName>
        <fullName evidence="4">Uncharacterized protein YkwD</fullName>
    </submittedName>
</protein>
<accession>A0A7W8NRQ4</accession>
<dbReference type="CDD" id="cd05379">
    <property type="entry name" value="CAP_bacterial"/>
    <property type="match status" value="1"/>
</dbReference>
<evidence type="ECO:0000259" key="2">
    <source>
        <dbReference type="Pfam" id="PF00188"/>
    </source>
</evidence>
<dbReference type="Pfam" id="PF00188">
    <property type="entry name" value="CAP"/>
    <property type="match status" value="1"/>
</dbReference>
<dbReference type="Gene3D" id="3.40.33.10">
    <property type="entry name" value="CAP"/>
    <property type="match status" value="1"/>
</dbReference>
<evidence type="ECO:0000313" key="6">
    <source>
        <dbReference type="Proteomes" id="UP000619376"/>
    </source>
</evidence>
<dbReference type="PROSITE" id="PS51257">
    <property type="entry name" value="PROKAR_LIPOPROTEIN"/>
    <property type="match status" value="1"/>
</dbReference>
<reference evidence="4 5" key="3">
    <citation type="submission" date="2020-08" db="EMBL/GenBank/DDBJ databases">
        <title>Genomic Encyclopedia of Type Strains, Phase IV (KMG-IV): sequencing the most valuable type-strain genomes for metagenomic binning, comparative biology and taxonomic classification.</title>
        <authorList>
            <person name="Goeker M."/>
        </authorList>
    </citation>
    <scope>NUCLEOTIDE SEQUENCE [LARGE SCALE GENOMIC DNA]</scope>
    <source>
        <strain evidence="4 5">DSM 27521</strain>
    </source>
</reference>
<organism evidence="4 5">
    <name type="scientific">Deinococcus metalli</name>
    <dbReference type="NCBI Taxonomy" id="1141878"/>
    <lineage>
        <taxon>Bacteria</taxon>
        <taxon>Thermotogati</taxon>
        <taxon>Deinococcota</taxon>
        <taxon>Deinococci</taxon>
        <taxon>Deinococcales</taxon>
        <taxon>Deinococcaceae</taxon>
        <taxon>Deinococcus</taxon>
    </lineage>
</organism>
<dbReference type="Proteomes" id="UP000619376">
    <property type="component" value="Unassembled WGS sequence"/>
</dbReference>
<proteinExistence type="predicted"/>
<reference evidence="6" key="2">
    <citation type="journal article" date="2019" name="Int. J. Syst. Evol. Microbiol.">
        <title>The Global Catalogue of Microorganisms (GCM) 10K type strain sequencing project: providing services to taxonomists for standard genome sequencing and annotation.</title>
        <authorList>
            <consortium name="The Broad Institute Genomics Platform"/>
            <consortium name="The Broad Institute Genome Sequencing Center for Infectious Disease"/>
            <person name="Wu L."/>
            <person name="Ma J."/>
        </authorList>
    </citation>
    <scope>NUCLEOTIDE SEQUENCE [LARGE SCALE GENOMIC DNA]</scope>
    <source>
        <strain evidence="6">CGMCC 1.18437</strain>
    </source>
</reference>